<proteinExistence type="predicted"/>
<protein>
    <submittedName>
        <fullName evidence="4">GNAT family N-acetyltransferase</fullName>
    </submittedName>
</protein>
<dbReference type="PROSITE" id="PS51186">
    <property type="entry name" value="GNAT"/>
    <property type="match status" value="1"/>
</dbReference>
<keyword evidence="1" id="KW-0808">Transferase</keyword>
<comment type="caution">
    <text evidence="4">The sequence shown here is derived from an EMBL/GenBank/DDBJ whole genome shotgun (WGS) entry which is preliminary data.</text>
</comment>
<keyword evidence="2" id="KW-0012">Acyltransferase</keyword>
<dbReference type="RefSeq" id="WP_127030130.1">
    <property type="nucleotide sequence ID" value="NZ_RYFG02000082.1"/>
</dbReference>
<name>A0ABY3CBJ6_9GAMM</name>
<accession>A0ABY3CBJ6</accession>
<dbReference type="CDD" id="cd04301">
    <property type="entry name" value="NAT_SF"/>
    <property type="match status" value="1"/>
</dbReference>
<dbReference type="EMBL" id="RYFG02000082">
    <property type="protein sequence ID" value="TRW96415.1"/>
    <property type="molecule type" value="Genomic_DNA"/>
</dbReference>
<organism evidence="4 5">
    <name type="scientific">Candidatus Methylobacter oryzae</name>
    <dbReference type="NCBI Taxonomy" id="2497749"/>
    <lineage>
        <taxon>Bacteria</taxon>
        <taxon>Pseudomonadati</taxon>
        <taxon>Pseudomonadota</taxon>
        <taxon>Gammaproteobacteria</taxon>
        <taxon>Methylococcales</taxon>
        <taxon>Methylococcaceae</taxon>
        <taxon>Methylobacter</taxon>
    </lineage>
</organism>
<dbReference type="Pfam" id="PF00583">
    <property type="entry name" value="Acetyltransf_1"/>
    <property type="match status" value="1"/>
</dbReference>
<evidence type="ECO:0000313" key="5">
    <source>
        <dbReference type="Proteomes" id="UP000733744"/>
    </source>
</evidence>
<sequence length="183" mass="20900">MTIHLGTPYDLDTVMRLKGACVLRMQQMNIDQWDEAYPNRISFEEDINQGNLYLYSLDDLLIACAVLNENQDSEYQEVNWAYHAENIAVIHRLMVHPEYWGKGIASKLMSSIENIAVSMGYSIIRLDAFLKNPSAISLYTKLGYRHAGKVAFRKGQFMCFEKRIDGVSAVDFEKHGITVMHSA</sequence>
<dbReference type="InterPro" id="IPR016181">
    <property type="entry name" value="Acyl_CoA_acyltransferase"/>
</dbReference>
<dbReference type="Gene3D" id="3.40.630.30">
    <property type="match status" value="1"/>
</dbReference>
<dbReference type="Proteomes" id="UP000733744">
    <property type="component" value="Unassembled WGS sequence"/>
</dbReference>
<reference evidence="4 5" key="1">
    <citation type="journal article" date="2019" name="Antonie Van Leeuwenhoek">
        <title>Description of 'Ca. Methylobacter oryzae' KRF1, a novel species from the environmentally important Methylobacter clade 2.</title>
        <authorList>
            <person name="Khatri K."/>
            <person name="Mohite J.A."/>
            <person name="Pandit P.S."/>
            <person name="Bahulikar R."/>
            <person name="Rahalkar M.C."/>
        </authorList>
    </citation>
    <scope>NUCLEOTIDE SEQUENCE [LARGE SCALE GENOMIC DNA]</scope>
    <source>
        <strain evidence="4 5">KRF1</strain>
    </source>
</reference>
<dbReference type="InterPro" id="IPR000182">
    <property type="entry name" value="GNAT_dom"/>
</dbReference>
<evidence type="ECO:0000256" key="1">
    <source>
        <dbReference type="ARBA" id="ARBA00022679"/>
    </source>
</evidence>
<gene>
    <name evidence="4" type="ORF">EKO24_008770</name>
</gene>
<evidence type="ECO:0000259" key="3">
    <source>
        <dbReference type="PROSITE" id="PS51186"/>
    </source>
</evidence>
<dbReference type="PANTHER" id="PTHR43420:SF46">
    <property type="entry name" value="ACETYLTRANSFERASE"/>
    <property type="match status" value="1"/>
</dbReference>
<keyword evidence="5" id="KW-1185">Reference proteome</keyword>
<evidence type="ECO:0000313" key="4">
    <source>
        <dbReference type="EMBL" id="TRW96415.1"/>
    </source>
</evidence>
<dbReference type="SUPFAM" id="SSF55729">
    <property type="entry name" value="Acyl-CoA N-acyltransferases (Nat)"/>
    <property type="match status" value="1"/>
</dbReference>
<dbReference type="InterPro" id="IPR050680">
    <property type="entry name" value="YpeA/RimI_acetyltransf"/>
</dbReference>
<dbReference type="PANTHER" id="PTHR43420">
    <property type="entry name" value="ACETYLTRANSFERASE"/>
    <property type="match status" value="1"/>
</dbReference>
<evidence type="ECO:0000256" key="2">
    <source>
        <dbReference type="ARBA" id="ARBA00023315"/>
    </source>
</evidence>
<feature type="domain" description="N-acetyltransferase" evidence="3">
    <location>
        <begin position="1"/>
        <end position="165"/>
    </location>
</feature>